<evidence type="ECO:0000256" key="8">
    <source>
        <dbReference type="ARBA" id="ARBA00022475"/>
    </source>
</evidence>
<comment type="subcellular location">
    <subcellularLocation>
        <location evidence="2">Cell membrane</location>
        <topology evidence="2">Multi-pass membrane protein</topology>
    </subcellularLocation>
</comment>
<evidence type="ECO:0000256" key="23">
    <source>
        <dbReference type="ARBA" id="ARBA00033406"/>
    </source>
</evidence>
<keyword evidence="15 24" id="KW-0472">Membrane</keyword>
<keyword evidence="12 25" id="KW-0548">Nucleotidyltransferase</keyword>
<evidence type="ECO:0000256" key="24">
    <source>
        <dbReference type="SAM" id="Phobius"/>
    </source>
</evidence>
<feature type="transmembrane region" description="Helical" evidence="24">
    <location>
        <begin position="55"/>
        <end position="74"/>
    </location>
</feature>
<keyword evidence="16" id="KW-0594">Phospholipid biosynthesis</keyword>
<evidence type="ECO:0000256" key="10">
    <source>
        <dbReference type="ARBA" id="ARBA00022679"/>
    </source>
</evidence>
<evidence type="ECO:0000313" key="26">
    <source>
        <dbReference type="Proteomes" id="UP000186112"/>
    </source>
</evidence>
<keyword evidence="17" id="KW-1208">Phospholipid metabolism</keyword>
<evidence type="ECO:0000256" key="5">
    <source>
        <dbReference type="ARBA" id="ARBA00010185"/>
    </source>
</evidence>
<evidence type="ECO:0000256" key="13">
    <source>
        <dbReference type="ARBA" id="ARBA00022989"/>
    </source>
</evidence>
<evidence type="ECO:0000256" key="1">
    <source>
        <dbReference type="ARBA" id="ARBA00001698"/>
    </source>
</evidence>
<keyword evidence="26" id="KW-1185">Reference proteome</keyword>
<gene>
    <name evidence="25" type="primary">cdsA</name>
    <name evidence="25" type="ORF">TICRE_23550</name>
</gene>
<evidence type="ECO:0000256" key="17">
    <source>
        <dbReference type="ARBA" id="ARBA00023264"/>
    </source>
</evidence>
<feature type="transmembrane region" description="Helical" evidence="24">
    <location>
        <begin position="193"/>
        <end position="214"/>
    </location>
</feature>
<dbReference type="AlphaFoldDB" id="A0A1U7M3A2"/>
<feature type="transmembrane region" description="Helical" evidence="24">
    <location>
        <begin position="168"/>
        <end position="187"/>
    </location>
</feature>
<dbReference type="GO" id="GO:0004605">
    <property type="term" value="F:phosphatidate cytidylyltransferase activity"/>
    <property type="evidence" value="ECO:0007669"/>
    <property type="project" value="UniProtKB-EC"/>
</dbReference>
<evidence type="ECO:0000256" key="3">
    <source>
        <dbReference type="ARBA" id="ARBA00005119"/>
    </source>
</evidence>
<evidence type="ECO:0000256" key="11">
    <source>
        <dbReference type="ARBA" id="ARBA00022692"/>
    </source>
</evidence>
<comment type="pathway">
    <text evidence="3">Phospholipid metabolism; CDP-diacylglycerol biosynthesis; CDP-diacylglycerol from sn-glycerol 3-phosphate: step 3/3.</text>
</comment>
<proteinExistence type="inferred from homology"/>
<keyword evidence="14" id="KW-0443">Lipid metabolism</keyword>
<evidence type="ECO:0000256" key="15">
    <source>
        <dbReference type="ARBA" id="ARBA00023136"/>
    </source>
</evidence>
<dbReference type="GO" id="GO:0005886">
    <property type="term" value="C:plasma membrane"/>
    <property type="evidence" value="ECO:0007669"/>
    <property type="project" value="UniProtKB-SubCell"/>
</dbReference>
<comment type="caution">
    <text evidence="25">The sequence shown here is derived from an EMBL/GenBank/DDBJ whole genome shotgun (WGS) entry which is preliminary data.</text>
</comment>
<feature type="transmembrane region" description="Helical" evidence="24">
    <location>
        <begin position="29"/>
        <end position="48"/>
    </location>
</feature>
<comment type="similarity">
    <text evidence="5">Belongs to the CDS family.</text>
</comment>
<reference evidence="25 26" key="1">
    <citation type="submission" date="2016-02" db="EMBL/GenBank/DDBJ databases">
        <title>Genome sequence of Tissierella creatinophila DSM 6911.</title>
        <authorList>
            <person name="Poehlein A."/>
            <person name="Daniel R."/>
        </authorList>
    </citation>
    <scope>NUCLEOTIDE SEQUENCE [LARGE SCALE GENOMIC DNA]</scope>
    <source>
        <strain evidence="25 26">DSM 6911</strain>
    </source>
</reference>
<feature type="transmembrane region" description="Helical" evidence="24">
    <location>
        <begin position="80"/>
        <end position="96"/>
    </location>
</feature>
<feature type="transmembrane region" description="Helical" evidence="24">
    <location>
        <begin position="103"/>
        <end position="122"/>
    </location>
</feature>
<dbReference type="Pfam" id="PF01148">
    <property type="entry name" value="CTP_transf_1"/>
    <property type="match status" value="1"/>
</dbReference>
<dbReference type="RefSeq" id="WP_075728282.1">
    <property type="nucleotide sequence ID" value="NZ_LTDM01000064.1"/>
</dbReference>
<feature type="transmembrane region" description="Helical" evidence="24">
    <location>
        <begin position="235"/>
        <end position="253"/>
    </location>
</feature>
<keyword evidence="8" id="KW-1003">Cell membrane</keyword>
<sequence length="258" mass="29250">MKETYKRVVSAIIGTILLLLIVSKGNVYLNTGVFIVSIIGLREFYIAIRKIETNPLSYIGYLCTLLIYLSNFYPEINIEFILTLSIILSLIIYLFSKKILLKDIGVTFVGILYIPFLFSYINYLENSIYIWLIFIISFGTDTFAYLGGRFLGKNKLWPEISPNKTIEGAISGIVGSTVLTVIFAFFIEEKSIYLLMILAIIVSTFSQIGDLIASKIKRSTKLKDYGHIMPGHGGVLDRFDSIILGAPLIYYYINYFLN</sequence>
<evidence type="ECO:0000256" key="21">
    <source>
        <dbReference type="ARBA" id="ARBA00032396"/>
    </source>
</evidence>
<evidence type="ECO:0000256" key="16">
    <source>
        <dbReference type="ARBA" id="ARBA00023209"/>
    </source>
</evidence>
<name>A0A1U7M3A2_TISCR</name>
<dbReference type="OrthoDB" id="9799199at2"/>
<evidence type="ECO:0000256" key="4">
    <source>
        <dbReference type="ARBA" id="ARBA00005189"/>
    </source>
</evidence>
<dbReference type="GO" id="GO:0016024">
    <property type="term" value="P:CDP-diacylglycerol biosynthetic process"/>
    <property type="evidence" value="ECO:0007669"/>
    <property type="project" value="TreeGrafter"/>
</dbReference>
<dbReference type="EMBL" id="LTDM01000064">
    <property type="protein sequence ID" value="OLS01755.1"/>
    <property type="molecule type" value="Genomic_DNA"/>
</dbReference>
<evidence type="ECO:0000256" key="9">
    <source>
        <dbReference type="ARBA" id="ARBA00022516"/>
    </source>
</evidence>
<dbReference type="Proteomes" id="UP000186112">
    <property type="component" value="Unassembled WGS sequence"/>
</dbReference>
<keyword evidence="11 24" id="KW-0812">Transmembrane</keyword>
<comment type="pathway">
    <text evidence="4">Lipid metabolism.</text>
</comment>
<feature type="transmembrane region" description="Helical" evidence="24">
    <location>
        <begin position="128"/>
        <end position="147"/>
    </location>
</feature>
<comment type="catalytic activity">
    <reaction evidence="1">
        <text>a 1,2-diacyl-sn-glycero-3-phosphate + CTP + H(+) = a CDP-1,2-diacyl-sn-glycerol + diphosphate</text>
        <dbReference type="Rhea" id="RHEA:16229"/>
        <dbReference type="ChEBI" id="CHEBI:15378"/>
        <dbReference type="ChEBI" id="CHEBI:33019"/>
        <dbReference type="ChEBI" id="CHEBI:37563"/>
        <dbReference type="ChEBI" id="CHEBI:58332"/>
        <dbReference type="ChEBI" id="CHEBI:58608"/>
        <dbReference type="EC" id="2.7.7.41"/>
    </reaction>
</comment>
<evidence type="ECO:0000256" key="20">
    <source>
        <dbReference type="ARBA" id="ARBA00032253"/>
    </source>
</evidence>
<dbReference type="PANTHER" id="PTHR46382:SF1">
    <property type="entry name" value="PHOSPHATIDATE CYTIDYLYLTRANSFERASE"/>
    <property type="match status" value="1"/>
</dbReference>
<keyword evidence="9" id="KW-0444">Lipid biosynthesis</keyword>
<evidence type="ECO:0000256" key="19">
    <source>
        <dbReference type="ARBA" id="ARBA00031825"/>
    </source>
</evidence>
<protein>
    <recommendedName>
        <fullName evidence="7">Phosphatidate cytidylyltransferase</fullName>
        <ecNumber evidence="6">2.7.7.41</ecNumber>
    </recommendedName>
    <alternativeName>
        <fullName evidence="20">CDP-DAG synthase</fullName>
    </alternativeName>
    <alternativeName>
        <fullName evidence="22">CDP-DG synthase</fullName>
    </alternativeName>
    <alternativeName>
        <fullName evidence="18">CDP-diacylglycerol synthase</fullName>
    </alternativeName>
    <alternativeName>
        <fullName evidence="21">CDP-diglyceride pyrophosphorylase</fullName>
    </alternativeName>
    <alternativeName>
        <fullName evidence="23">CDP-diglyceride synthase</fullName>
    </alternativeName>
    <alternativeName>
        <fullName evidence="19">CTP:phosphatidate cytidylyltransferase</fullName>
    </alternativeName>
</protein>
<accession>A0A1U7M3A2</accession>
<evidence type="ECO:0000256" key="7">
    <source>
        <dbReference type="ARBA" id="ARBA00019373"/>
    </source>
</evidence>
<evidence type="ECO:0000256" key="18">
    <source>
        <dbReference type="ARBA" id="ARBA00029893"/>
    </source>
</evidence>
<organism evidence="25 26">
    <name type="scientific">Tissierella creatinophila DSM 6911</name>
    <dbReference type="NCBI Taxonomy" id="1123403"/>
    <lineage>
        <taxon>Bacteria</taxon>
        <taxon>Bacillati</taxon>
        <taxon>Bacillota</taxon>
        <taxon>Tissierellia</taxon>
        <taxon>Tissierellales</taxon>
        <taxon>Tissierellaceae</taxon>
        <taxon>Tissierella</taxon>
    </lineage>
</organism>
<dbReference type="EC" id="2.7.7.41" evidence="6"/>
<evidence type="ECO:0000256" key="12">
    <source>
        <dbReference type="ARBA" id="ARBA00022695"/>
    </source>
</evidence>
<evidence type="ECO:0000313" key="25">
    <source>
        <dbReference type="EMBL" id="OLS01755.1"/>
    </source>
</evidence>
<evidence type="ECO:0000256" key="22">
    <source>
        <dbReference type="ARBA" id="ARBA00032743"/>
    </source>
</evidence>
<keyword evidence="10 25" id="KW-0808">Transferase</keyword>
<evidence type="ECO:0000256" key="14">
    <source>
        <dbReference type="ARBA" id="ARBA00023098"/>
    </source>
</evidence>
<dbReference type="PANTHER" id="PTHR46382">
    <property type="entry name" value="PHOSPHATIDATE CYTIDYLYLTRANSFERASE"/>
    <property type="match status" value="1"/>
</dbReference>
<keyword evidence="13 24" id="KW-1133">Transmembrane helix</keyword>
<evidence type="ECO:0000256" key="2">
    <source>
        <dbReference type="ARBA" id="ARBA00004651"/>
    </source>
</evidence>
<evidence type="ECO:0000256" key="6">
    <source>
        <dbReference type="ARBA" id="ARBA00012487"/>
    </source>
</evidence>